<evidence type="ECO:0000313" key="1">
    <source>
        <dbReference type="EMBL" id="TKR87364.1"/>
    </source>
</evidence>
<name>A0A4U5NVW6_STECR</name>
<comment type="caution">
    <text evidence="1">The sequence shown here is derived from an EMBL/GenBank/DDBJ whole genome shotgun (WGS) entry which is preliminary data.</text>
</comment>
<gene>
    <name evidence="1" type="ORF">L596_011770</name>
</gene>
<protein>
    <submittedName>
        <fullName evidence="1">Uncharacterized protein</fullName>
    </submittedName>
</protein>
<dbReference type="EMBL" id="AZBU02000003">
    <property type="protein sequence ID" value="TKR87364.1"/>
    <property type="molecule type" value="Genomic_DNA"/>
</dbReference>
<proteinExistence type="predicted"/>
<reference evidence="1 2" key="1">
    <citation type="journal article" date="2015" name="Genome Biol.">
        <title>Comparative genomics of Steinernema reveals deeply conserved gene regulatory networks.</title>
        <authorList>
            <person name="Dillman A.R."/>
            <person name="Macchietto M."/>
            <person name="Porter C.F."/>
            <person name="Rogers A."/>
            <person name="Williams B."/>
            <person name="Antoshechkin I."/>
            <person name="Lee M.M."/>
            <person name="Goodwin Z."/>
            <person name="Lu X."/>
            <person name="Lewis E.E."/>
            <person name="Goodrich-Blair H."/>
            <person name="Stock S.P."/>
            <person name="Adams B.J."/>
            <person name="Sternberg P.W."/>
            <person name="Mortazavi A."/>
        </authorList>
    </citation>
    <scope>NUCLEOTIDE SEQUENCE [LARGE SCALE GENOMIC DNA]</scope>
    <source>
        <strain evidence="1 2">ALL</strain>
    </source>
</reference>
<sequence length="76" mass="9031">MEYANLSNITISLITYKALQNKTLRHDKFTKPDRVRSELPVILDYRINRPTDDNRDRLASDSEENLYCKRRGRQGF</sequence>
<reference evidence="1 2" key="2">
    <citation type="journal article" date="2019" name="G3 (Bethesda)">
        <title>Hybrid Assembly of the Genome of the Entomopathogenic Nematode Steinernema carpocapsae Identifies the X-Chromosome.</title>
        <authorList>
            <person name="Serra L."/>
            <person name="Macchietto M."/>
            <person name="Macias-Munoz A."/>
            <person name="McGill C.J."/>
            <person name="Rodriguez I.M."/>
            <person name="Rodriguez B."/>
            <person name="Murad R."/>
            <person name="Mortazavi A."/>
        </authorList>
    </citation>
    <scope>NUCLEOTIDE SEQUENCE [LARGE SCALE GENOMIC DNA]</scope>
    <source>
        <strain evidence="1 2">ALL</strain>
    </source>
</reference>
<evidence type="ECO:0000313" key="2">
    <source>
        <dbReference type="Proteomes" id="UP000298663"/>
    </source>
</evidence>
<organism evidence="1 2">
    <name type="scientific">Steinernema carpocapsae</name>
    <name type="common">Entomopathogenic nematode</name>
    <dbReference type="NCBI Taxonomy" id="34508"/>
    <lineage>
        <taxon>Eukaryota</taxon>
        <taxon>Metazoa</taxon>
        <taxon>Ecdysozoa</taxon>
        <taxon>Nematoda</taxon>
        <taxon>Chromadorea</taxon>
        <taxon>Rhabditida</taxon>
        <taxon>Tylenchina</taxon>
        <taxon>Panagrolaimomorpha</taxon>
        <taxon>Strongyloidoidea</taxon>
        <taxon>Steinernematidae</taxon>
        <taxon>Steinernema</taxon>
    </lineage>
</organism>
<keyword evidence="2" id="KW-1185">Reference proteome</keyword>
<dbReference type="Proteomes" id="UP000298663">
    <property type="component" value="Unassembled WGS sequence"/>
</dbReference>
<dbReference type="AlphaFoldDB" id="A0A4U5NVW6"/>
<accession>A0A4U5NVW6</accession>